<dbReference type="EMBL" id="VIEB01000234">
    <property type="protein sequence ID" value="TQD99564.1"/>
    <property type="molecule type" value="Genomic_DNA"/>
</dbReference>
<evidence type="ECO:0000256" key="4">
    <source>
        <dbReference type="ARBA" id="ARBA00022679"/>
    </source>
</evidence>
<keyword evidence="3 8" id="KW-0489">Methyltransferase</keyword>
<comment type="subcellular location">
    <subcellularLocation>
        <location evidence="7">Endomembrane system</location>
        <topology evidence="7">Single-pass membrane protein</topology>
    </subcellularLocation>
    <subcellularLocation>
        <location evidence="1 8">Membrane</location>
        <topology evidence="1 8">Single-pass type II membrane protein</topology>
    </subcellularLocation>
</comment>
<evidence type="ECO:0000313" key="9">
    <source>
        <dbReference type="EMBL" id="TQD99564.1"/>
    </source>
</evidence>
<evidence type="ECO:0000256" key="7">
    <source>
        <dbReference type="ARBA" id="ARBA00037847"/>
    </source>
</evidence>
<protein>
    <recommendedName>
        <fullName evidence="8">Methyltransferase</fullName>
        <ecNumber evidence="8">2.1.1.-</ecNumber>
    </recommendedName>
</protein>
<dbReference type="GO" id="GO:0032259">
    <property type="term" value="P:methylation"/>
    <property type="evidence" value="ECO:0007669"/>
    <property type="project" value="UniProtKB-KW"/>
</dbReference>
<dbReference type="PANTHER" id="PTHR10108:SF1103">
    <property type="entry name" value="METHYLTRANSFERASE PMT9-RELATED"/>
    <property type="match status" value="1"/>
</dbReference>
<reference evidence="9 10" key="1">
    <citation type="journal article" date="2019" name="G3 (Bethesda)">
        <title>Sequencing of a Wild Apple (Malus baccata) Genome Unravels the Differences Between Cultivated and Wild Apple Species Regarding Disease Resistance and Cold Tolerance.</title>
        <authorList>
            <person name="Chen X."/>
        </authorList>
    </citation>
    <scope>NUCLEOTIDE SEQUENCE [LARGE SCALE GENOMIC DNA]</scope>
    <source>
        <strain evidence="10">cv. Shandingzi</strain>
        <tissue evidence="9">Leaves</tissue>
    </source>
</reference>
<evidence type="ECO:0000256" key="6">
    <source>
        <dbReference type="ARBA" id="ARBA00023180"/>
    </source>
</evidence>
<dbReference type="GO" id="GO:0016020">
    <property type="term" value="C:membrane"/>
    <property type="evidence" value="ECO:0007669"/>
    <property type="project" value="UniProtKB-SubCell"/>
</dbReference>
<evidence type="ECO:0000256" key="1">
    <source>
        <dbReference type="ARBA" id="ARBA00004606"/>
    </source>
</evidence>
<name>A0A540MLC7_MALBA</name>
<dbReference type="EC" id="2.1.1.-" evidence="8"/>
<dbReference type="GO" id="GO:0008168">
    <property type="term" value="F:methyltransferase activity"/>
    <property type="evidence" value="ECO:0007669"/>
    <property type="project" value="UniProtKB-UniRule"/>
</dbReference>
<comment type="caution">
    <text evidence="9">The sequence shown here is derived from an EMBL/GenBank/DDBJ whole genome shotgun (WGS) entry which is preliminary data.</text>
</comment>
<accession>A0A540MLC7</accession>
<dbReference type="Gene3D" id="3.40.50.150">
    <property type="entry name" value="Vaccinia Virus protein VP39"/>
    <property type="match status" value="1"/>
</dbReference>
<dbReference type="SUPFAM" id="SSF53335">
    <property type="entry name" value="S-adenosyl-L-methionine-dependent methyltransferases"/>
    <property type="match status" value="1"/>
</dbReference>
<dbReference type="Pfam" id="PF03141">
    <property type="entry name" value="Methyltransf_29"/>
    <property type="match status" value="1"/>
</dbReference>
<sequence length="226" mass="26124">MKACIFRYSGKMHKERGSGLAPWPQRLTAAPPRLEEIGVSPEEFHEDTNIWRFRVIEYWKQMMSVIQKNSIRNVMDMNSYLGGFAAALNEKDVWVMNVAPVNVSARLKIIYDRGLVGTVHDWCEAFSTYPRTYDLLHAWEVFSEIAERGCNAEDLLIEMDRILRPDGLVIIRDKPAVINYIRKFLTALKWDGWLSEVEPMVDALSSSDERVLIARKKLWDEGISVM</sequence>
<dbReference type="GO" id="GO:0005802">
    <property type="term" value="C:trans-Golgi network"/>
    <property type="evidence" value="ECO:0007669"/>
    <property type="project" value="TreeGrafter"/>
</dbReference>
<organism evidence="9 10">
    <name type="scientific">Malus baccata</name>
    <name type="common">Siberian crab apple</name>
    <name type="synonym">Pyrus baccata</name>
    <dbReference type="NCBI Taxonomy" id="106549"/>
    <lineage>
        <taxon>Eukaryota</taxon>
        <taxon>Viridiplantae</taxon>
        <taxon>Streptophyta</taxon>
        <taxon>Embryophyta</taxon>
        <taxon>Tracheophyta</taxon>
        <taxon>Spermatophyta</taxon>
        <taxon>Magnoliopsida</taxon>
        <taxon>eudicotyledons</taxon>
        <taxon>Gunneridae</taxon>
        <taxon>Pentapetalae</taxon>
        <taxon>rosids</taxon>
        <taxon>fabids</taxon>
        <taxon>Rosales</taxon>
        <taxon>Rosaceae</taxon>
        <taxon>Amygdaloideae</taxon>
        <taxon>Maleae</taxon>
        <taxon>Malus</taxon>
    </lineage>
</organism>
<evidence type="ECO:0000256" key="2">
    <source>
        <dbReference type="ARBA" id="ARBA00008361"/>
    </source>
</evidence>
<dbReference type="PANTHER" id="PTHR10108">
    <property type="entry name" value="SAM-DEPENDENT METHYLTRANSFERASE"/>
    <property type="match status" value="1"/>
</dbReference>
<keyword evidence="5 8" id="KW-0735">Signal-anchor</keyword>
<evidence type="ECO:0000256" key="5">
    <source>
        <dbReference type="ARBA" id="ARBA00022968"/>
    </source>
</evidence>
<gene>
    <name evidence="9" type="ORF">C1H46_014900</name>
</gene>
<keyword evidence="4 8" id="KW-0808">Transferase</keyword>
<evidence type="ECO:0000256" key="3">
    <source>
        <dbReference type="ARBA" id="ARBA00022603"/>
    </source>
</evidence>
<keyword evidence="6 8" id="KW-0325">Glycoprotein</keyword>
<evidence type="ECO:0000256" key="8">
    <source>
        <dbReference type="RuleBase" id="RU366043"/>
    </source>
</evidence>
<dbReference type="InterPro" id="IPR029063">
    <property type="entry name" value="SAM-dependent_MTases_sf"/>
</dbReference>
<evidence type="ECO:0000313" key="10">
    <source>
        <dbReference type="Proteomes" id="UP000315295"/>
    </source>
</evidence>
<keyword evidence="5 8" id="KW-0812">Transmembrane</keyword>
<dbReference type="AlphaFoldDB" id="A0A540MLC7"/>
<dbReference type="STRING" id="106549.A0A540MLC7"/>
<dbReference type="Proteomes" id="UP000315295">
    <property type="component" value="Unassembled WGS sequence"/>
</dbReference>
<proteinExistence type="inferred from homology"/>
<dbReference type="InterPro" id="IPR004159">
    <property type="entry name" value="Put_SAM_MeTrfase"/>
</dbReference>
<comment type="similarity">
    <text evidence="2 8">Belongs to the methyltransferase superfamily.</text>
</comment>
<dbReference type="GO" id="GO:0005768">
    <property type="term" value="C:endosome"/>
    <property type="evidence" value="ECO:0007669"/>
    <property type="project" value="TreeGrafter"/>
</dbReference>
<keyword evidence="10" id="KW-1185">Reference proteome</keyword>